<sequence>MLAAKNFSPEMNWRGVERWIKLLSCELVDRIEYEKDMSDRMPRSLVVSVRKVIEATNLKTQNGNRKIKKSEGWTKTVQMPNVNRKSKAQAADLMVEYVLKVLKKSGDLKVFPCCFLGLTASNLESVGSHQEASLSTLWNLNAKNNFKDHNQKQAESRAEERVVGLNEEELENEREVAEGTELDEKEKMLMRDYEYARKLQREEERSAAIHARQLNVLEQRRHKSIPSTSTPQIQKKSIDKKRQQTIKTFWKKSSQ</sequence>
<evidence type="ECO:0000256" key="3">
    <source>
        <dbReference type="ARBA" id="ARBA00022723"/>
    </source>
</evidence>
<dbReference type="GO" id="GO:0042276">
    <property type="term" value="P:error-prone translesion synthesis"/>
    <property type="evidence" value="ECO:0007669"/>
    <property type="project" value="TreeGrafter"/>
</dbReference>
<dbReference type="AlphaFoldDB" id="A0A7S0ZBA7"/>
<dbReference type="EMBL" id="HBFP01001192">
    <property type="protein sequence ID" value="CAD8816470.1"/>
    <property type="molecule type" value="Transcribed_RNA"/>
</dbReference>
<accession>A0A7S0ZBA7</accession>
<protein>
    <recommendedName>
        <fullName evidence="9">DNA polymerase Y-family little finger domain-containing protein</fullName>
    </recommendedName>
</protein>
<evidence type="ECO:0000256" key="4">
    <source>
        <dbReference type="ARBA" id="ARBA00022763"/>
    </source>
</evidence>
<evidence type="ECO:0000256" key="2">
    <source>
        <dbReference type="ARBA" id="ARBA00022679"/>
    </source>
</evidence>
<dbReference type="SUPFAM" id="SSF100879">
    <property type="entry name" value="Lesion bypass DNA polymerase (Y-family), little finger domain"/>
    <property type="match status" value="1"/>
</dbReference>
<dbReference type="GO" id="GO:0035861">
    <property type="term" value="C:site of double-strand break"/>
    <property type="evidence" value="ECO:0007669"/>
    <property type="project" value="TreeGrafter"/>
</dbReference>
<organism evidence="8">
    <name type="scientific">Timspurckia oligopyrenoides</name>
    <dbReference type="NCBI Taxonomy" id="708627"/>
    <lineage>
        <taxon>Eukaryota</taxon>
        <taxon>Rhodophyta</taxon>
        <taxon>Bangiophyceae</taxon>
        <taxon>Porphyridiales</taxon>
        <taxon>Porphyridiaceae</taxon>
        <taxon>Timspurckia</taxon>
    </lineage>
</organism>
<feature type="region of interest" description="Disordered" evidence="7">
    <location>
        <begin position="213"/>
        <end position="242"/>
    </location>
</feature>
<dbReference type="GO" id="GO:0005657">
    <property type="term" value="C:replication fork"/>
    <property type="evidence" value="ECO:0007669"/>
    <property type="project" value="TreeGrafter"/>
</dbReference>
<dbReference type="InterPro" id="IPR052230">
    <property type="entry name" value="DNA_polymerase_eta"/>
</dbReference>
<feature type="region of interest" description="Disordered" evidence="7">
    <location>
        <begin position="149"/>
        <end position="179"/>
    </location>
</feature>
<dbReference type="GO" id="GO:0009314">
    <property type="term" value="P:response to radiation"/>
    <property type="evidence" value="ECO:0007669"/>
    <property type="project" value="TreeGrafter"/>
</dbReference>
<evidence type="ECO:0000256" key="6">
    <source>
        <dbReference type="ARBA" id="ARBA00023242"/>
    </source>
</evidence>
<dbReference type="PANTHER" id="PTHR45873:SF1">
    <property type="entry name" value="DNA POLYMERASE ETA"/>
    <property type="match status" value="1"/>
</dbReference>
<dbReference type="GO" id="GO:0046872">
    <property type="term" value="F:metal ion binding"/>
    <property type="evidence" value="ECO:0007669"/>
    <property type="project" value="UniProtKB-KW"/>
</dbReference>
<dbReference type="GO" id="GO:0003684">
    <property type="term" value="F:damaged DNA binding"/>
    <property type="evidence" value="ECO:0007669"/>
    <property type="project" value="InterPro"/>
</dbReference>
<evidence type="ECO:0000313" key="8">
    <source>
        <dbReference type="EMBL" id="CAD8816470.1"/>
    </source>
</evidence>
<reference evidence="8" key="1">
    <citation type="submission" date="2021-01" db="EMBL/GenBank/DDBJ databases">
        <authorList>
            <person name="Corre E."/>
            <person name="Pelletier E."/>
            <person name="Niang G."/>
            <person name="Scheremetjew M."/>
            <person name="Finn R."/>
            <person name="Kale V."/>
            <person name="Holt S."/>
            <person name="Cochrane G."/>
            <person name="Meng A."/>
            <person name="Brown T."/>
            <person name="Cohen L."/>
        </authorList>
    </citation>
    <scope>NUCLEOTIDE SEQUENCE</scope>
    <source>
        <strain evidence="8">CCMP3278</strain>
    </source>
</reference>
<keyword evidence="4" id="KW-0227">DNA damage</keyword>
<keyword evidence="3" id="KW-0479">Metal-binding</keyword>
<evidence type="ECO:0000256" key="1">
    <source>
        <dbReference type="ARBA" id="ARBA00004123"/>
    </source>
</evidence>
<keyword evidence="5" id="KW-0234">DNA repair</keyword>
<keyword evidence="6" id="KW-0539">Nucleus</keyword>
<dbReference type="GO" id="GO:0006281">
    <property type="term" value="P:DNA repair"/>
    <property type="evidence" value="ECO:0007669"/>
    <property type="project" value="UniProtKB-KW"/>
</dbReference>
<dbReference type="InterPro" id="IPR036775">
    <property type="entry name" value="DNA_pol_Y-fam_lit_finger_sf"/>
</dbReference>
<dbReference type="GO" id="GO:0005634">
    <property type="term" value="C:nucleus"/>
    <property type="evidence" value="ECO:0007669"/>
    <property type="project" value="UniProtKB-SubCell"/>
</dbReference>
<dbReference type="Gene3D" id="3.30.1490.100">
    <property type="entry name" value="DNA polymerase, Y-family, little finger domain"/>
    <property type="match status" value="1"/>
</dbReference>
<gene>
    <name evidence="8" type="ORF">TOLI1172_LOCUS858</name>
</gene>
<evidence type="ECO:0000256" key="7">
    <source>
        <dbReference type="SAM" id="MobiDB-lite"/>
    </source>
</evidence>
<evidence type="ECO:0008006" key="9">
    <source>
        <dbReference type="Google" id="ProtNLM"/>
    </source>
</evidence>
<name>A0A7S0ZBA7_9RHOD</name>
<keyword evidence="2" id="KW-0808">Transferase</keyword>
<evidence type="ECO:0000256" key="5">
    <source>
        <dbReference type="ARBA" id="ARBA00023204"/>
    </source>
</evidence>
<comment type="subcellular location">
    <subcellularLocation>
        <location evidence="1">Nucleus</location>
    </subcellularLocation>
</comment>
<feature type="compositionally biased region" description="Polar residues" evidence="7">
    <location>
        <begin position="225"/>
        <end position="235"/>
    </location>
</feature>
<dbReference type="PANTHER" id="PTHR45873">
    <property type="entry name" value="DNA POLYMERASE ETA"/>
    <property type="match status" value="1"/>
</dbReference>
<proteinExistence type="predicted"/>
<dbReference type="GO" id="GO:0003887">
    <property type="term" value="F:DNA-directed DNA polymerase activity"/>
    <property type="evidence" value="ECO:0007669"/>
    <property type="project" value="TreeGrafter"/>
</dbReference>
<feature type="compositionally biased region" description="Basic and acidic residues" evidence="7">
    <location>
        <begin position="149"/>
        <end position="162"/>
    </location>
</feature>